<feature type="domain" description="VIT" evidence="10">
    <location>
        <begin position="8"/>
        <end position="137"/>
    </location>
</feature>
<dbReference type="GO" id="GO:0004867">
    <property type="term" value="F:serine-type endopeptidase inhibitor activity"/>
    <property type="evidence" value="ECO:0007669"/>
    <property type="project" value="UniProtKB-KW"/>
</dbReference>
<dbReference type="PANTHER" id="PTHR10338">
    <property type="entry name" value="INTER-ALPHA-TRYPSIN INHIBITOR HEAVY CHAIN FAMILY MEMBER"/>
    <property type="match status" value="1"/>
</dbReference>
<evidence type="ECO:0000259" key="10">
    <source>
        <dbReference type="PROSITE" id="PS51468"/>
    </source>
</evidence>
<evidence type="ECO:0000313" key="12">
    <source>
        <dbReference type="Proteomes" id="UP000694720"/>
    </source>
</evidence>
<keyword evidence="7" id="KW-0325">Glycoprotein</keyword>
<dbReference type="Pfam" id="PF06668">
    <property type="entry name" value="ITI_HC_C"/>
    <property type="match status" value="1"/>
</dbReference>
<evidence type="ECO:0000256" key="8">
    <source>
        <dbReference type="SAM" id="MobiDB-lite"/>
    </source>
</evidence>
<dbReference type="SMART" id="SM00327">
    <property type="entry name" value="VWA"/>
    <property type="match status" value="1"/>
</dbReference>
<feature type="region of interest" description="Disordered" evidence="8">
    <location>
        <begin position="834"/>
        <end position="878"/>
    </location>
</feature>
<protein>
    <recommendedName>
        <fullName evidence="13">Inter-alpha-trypsin inhibitor heavy chain family member 6</fullName>
    </recommendedName>
</protein>
<dbReference type="PANTHER" id="PTHR10338:SF155">
    <property type="entry name" value="INTER-ALPHA-TRYPSIN INHIBITOR HEAVY CHAIN H6"/>
    <property type="match status" value="1"/>
</dbReference>
<dbReference type="PROSITE" id="PS51468">
    <property type="entry name" value="VIT"/>
    <property type="match status" value="1"/>
</dbReference>
<dbReference type="InterPro" id="IPR002035">
    <property type="entry name" value="VWF_A"/>
</dbReference>
<dbReference type="Pfam" id="PF00092">
    <property type="entry name" value="VWA"/>
    <property type="match status" value="1"/>
</dbReference>
<dbReference type="Ensembl" id="ENSSSCT00035047101.1">
    <property type="protein sequence ID" value="ENSSSCP00035018835.1"/>
    <property type="gene ID" value="ENSSSCG00035035528.1"/>
</dbReference>
<dbReference type="Pfam" id="PF08487">
    <property type="entry name" value="VIT"/>
    <property type="match status" value="1"/>
</dbReference>
<feature type="region of interest" description="Disordered" evidence="8">
    <location>
        <begin position="710"/>
        <end position="805"/>
    </location>
</feature>
<evidence type="ECO:0000256" key="1">
    <source>
        <dbReference type="ARBA" id="ARBA00004613"/>
    </source>
</evidence>
<feature type="domain" description="VWFA" evidence="9">
    <location>
        <begin position="247"/>
        <end position="433"/>
    </location>
</feature>
<dbReference type="InterPro" id="IPR013694">
    <property type="entry name" value="VIT"/>
</dbReference>
<dbReference type="GO" id="GO:0030212">
    <property type="term" value="P:hyaluronan metabolic process"/>
    <property type="evidence" value="ECO:0007669"/>
    <property type="project" value="InterPro"/>
</dbReference>
<evidence type="ECO:0000313" key="11">
    <source>
        <dbReference type="Ensembl" id="ENSSSCP00035018835.1"/>
    </source>
</evidence>
<comment type="subcellular location">
    <subcellularLocation>
        <location evidence="1">Secreted</location>
    </subcellularLocation>
</comment>
<feature type="compositionally biased region" description="Low complexity" evidence="8">
    <location>
        <begin position="755"/>
        <end position="766"/>
    </location>
</feature>
<keyword evidence="4" id="KW-0646">Protease inhibitor</keyword>
<comment type="similarity">
    <text evidence="2">Belongs to the ITIH family.</text>
</comment>
<accession>A0A8D1CTB5</accession>
<keyword evidence="3" id="KW-0964">Secreted</keyword>
<evidence type="ECO:0000256" key="7">
    <source>
        <dbReference type="ARBA" id="ARBA00023180"/>
    </source>
</evidence>
<feature type="region of interest" description="Disordered" evidence="8">
    <location>
        <begin position="580"/>
        <end position="603"/>
    </location>
</feature>
<dbReference type="Gene3D" id="3.40.50.410">
    <property type="entry name" value="von Willebrand factor, type A domain"/>
    <property type="match status" value="1"/>
</dbReference>
<feature type="region of interest" description="Disordered" evidence="8">
    <location>
        <begin position="626"/>
        <end position="649"/>
    </location>
</feature>
<evidence type="ECO:0000256" key="5">
    <source>
        <dbReference type="ARBA" id="ARBA00022729"/>
    </source>
</evidence>
<dbReference type="InterPro" id="IPR010600">
    <property type="entry name" value="ITI_HC_C"/>
</dbReference>
<keyword evidence="6" id="KW-0722">Serine protease inhibitor</keyword>
<dbReference type="SUPFAM" id="SSF53300">
    <property type="entry name" value="vWA-like"/>
    <property type="match status" value="1"/>
</dbReference>
<evidence type="ECO:0000256" key="2">
    <source>
        <dbReference type="ARBA" id="ARBA00010158"/>
    </source>
</evidence>
<dbReference type="SMART" id="SM00609">
    <property type="entry name" value="VIT"/>
    <property type="match status" value="1"/>
</dbReference>
<dbReference type="GO" id="GO:0005576">
    <property type="term" value="C:extracellular region"/>
    <property type="evidence" value="ECO:0007669"/>
    <property type="project" value="UniProtKB-SubCell"/>
</dbReference>
<evidence type="ECO:0000256" key="6">
    <source>
        <dbReference type="ARBA" id="ARBA00022900"/>
    </source>
</evidence>
<feature type="compositionally biased region" description="Low complexity" evidence="8">
    <location>
        <begin position="859"/>
        <end position="878"/>
    </location>
</feature>
<evidence type="ECO:0008006" key="13">
    <source>
        <dbReference type="Google" id="ProtNLM"/>
    </source>
</evidence>
<dbReference type="InterPro" id="IPR036465">
    <property type="entry name" value="vWFA_dom_sf"/>
</dbReference>
<dbReference type="Proteomes" id="UP000694720">
    <property type="component" value="Unplaced"/>
</dbReference>
<sequence>EIPWFVIFCLFYLTPLPVFPRLLMRSYSTCSSMISRYAHTLITSVLYNPYSEAHEAVFDLDLPRLDFISNFTMTIYNKVYVAEAKEKHQVKKIYEEAHQQGKIAAHVGIRDQESEKFCISINLAAATEVTFSLAYEELLQWHQGQYHLVVNLRFLQLATRLSVEVTVSERTGIGYIHVTSLRTSHLHIKTHTSVWTALWQSAFSSSGIRADFVVQYDVVMEDIIGDIYDSYFIHYVAPRGLPPVGKNVVFVIDVSGSMFGTKMKQTKKAMNVILGKLQVSDYFNIISFSDTVSVWKAGGSIQATIQNVHSAKDYLGHTEADGWTNINAALLAAASVLNHNNQEPGRGLSMGRIPLIIFLTDREPTAGVTTPSVILSNIHQALGNKVSLFSLTFGDDAYFPLLHCLSPENRGKARHIYEDADAAPQLEGLYEQLSMPLLADVCLDYLGGLAGASPWALFPNYFGGSELVVAGQVQPAPKGQLLVARHNEVATNRSQKVFGCQGEPAPNVAHFIHRLWAYITIGELLEARFQAHDATTCHLLAAKALNLSLEYNFVTPLTSLVMVQPKEASEEPRIQTFITDRPGTITPSSTSRHGLGAGTAQPTLVPKVSPKSRLVKPKFYLTSTTPASARKIPSSKELEPLDQKPSTLSNLTHPKAKISAQQDSGTLAQLTFRTKHASLVPSNSNALLLLKPSMPLHQDASTLLPMNSKTQASLLNPGPSQPKAGSMKQSTLLHSKPGVPSQPKLDGPSHPQPGILISQSLKSLSQTKPGVSTHQIIKYPPQTRASVPDSKTPNNLPYPEPRILLPKTSKIPSPLKPSVLLHQTPLSLLLSKTRIPTPNKPKIPLTPRSAKIRPPPPQSLSTLPSTISSPTSPSRTMTISVLGEPLPTPFHPTLPSLLPLGRLWHQHDLLLELQGTRQILRPSVSEVPTMGLPNSSGPMPEGSPPNLPVLPPSSALPEEVSLLLLPEELELLPELVVESKFVESLNTPTFYTFLTPDKDENSHWDRNSEEILGGARGSMESQGSSAGLAKGTLPSIFTFSSSVDGDPHFVIHIQHSEERICFTLDGCPEDLLQLIDDLKAGLHVRGQLLGAPSRPGHKDQIRIYFQTITVTTDKPWVYTITITRSYISVQGEGTLLLSWDQPALLKKPHLELHVAAAARLTLRLGHHLEFLVLRDCYQNPSTLQLPHLGFYVVDGSSLSPLACGLLGQFKHADIQLVAGPMGPTLRRHEGSDVPVVLGKRLVKDSPRLPPCWASCWLVKRSHVQQLLGHPYFAYVL</sequence>
<dbReference type="InterPro" id="IPR050934">
    <property type="entry name" value="ITIH"/>
</dbReference>
<evidence type="ECO:0000256" key="3">
    <source>
        <dbReference type="ARBA" id="ARBA00022525"/>
    </source>
</evidence>
<evidence type="ECO:0000259" key="9">
    <source>
        <dbReference type="PROSITE" id="PS50234"/>
    </source>
</evidence>
<proteinExistence type="inferred from homology"/>
<organism evidence="11 12">
    <name type="scientific">Sus scrofa</name>
    <name type="common">Pig</name>
    <dbReference type="NCBI Taxonomy" id="9823"/>
    <lineage>
        <taxon>Eukaryota</taxon>
        <taxon>Metazoa</taxon>
        <taxon>Chordata</taxon>
        <taxon>Craniata</taxon>
        <taxon>Vertebrata</taxon>
        <taxon>Euteleostomi</taxon>
        <taxon>Mammalia</taxon>
        <taxon>Eutheria</taxon>
        <taxon>Laurasiatheria</taxon>
        <taxon>Artiodactyla</taxon>
        <taxon>Suina</taxon>
        <taxon>Suidae</taxon>
        <taxon>Sus</taxon>
    </lineage>
</organism>
<evidence type="ECO:0000256" key="4">
    <source>
        <dbReference type="ARBA" id="ARBA00022690"/>
    </source>
</evidence>
<reference evidence="11" key="1">
    <citation type="submission" date="2025-08" db="UniProtKB">
        <authorList>
            <consortium name="Ensembl"/>
        </authorList>
    </citation>
    <scope>IDENTIFICATION</scope>
</reference>
<feature type="compositionally biased region" description="Polar residues" evidence="8">
    <location>
        <begin position="783"/>
        <end position="795"/>
    </location>
</feature>
<name>A0A8D1CTB5_PIG</name>
<dbReference type="AlphaFoldDB" id="A0A8D1CTB5"/>
<keyword evidence="5" id="KW-0732">Signal</keyword>
<dbReference type="PROSITE" id="PS50234">
    <property type="entry name" value="VWFA"/>
    <property type="match status" value="1"/>
</dbReference>